<reference evidence="2 3" key="1">
    <citation type="journal article" date="2012" name="Genome Biol.">
        <title>Sequencing three crocodilian genomes to illuminate the evolution of archosaurs and amniotes.</title>
        <authorList>
            <person name="St John J.A."/>
            <person name="Braun E.L."/>
            <person name="Isberg S.R."/>
            <person name="Miles L.G."/>
            <person name="Chong A.Y."/>
            <person name="Gongora J."/>
            <person name="Dalzell P."/>
            <person name="Moran C."/>
            <person name="Bed'hom B."/>
            <person name="Abzhanov A."/>
            <person name="Burgess S.C."/>
            <person name="Cooksey A.M."/>
            <person name="Castoe T.A."/>
            <person name="Crawford N.G."/>
            <person name="Densmore L.D."/>
            <person name="Drew J.C."/>
            <person name="Edwards S.V."/>
            <person name="Faircloth B.C."/>
            <person name="Fujita M.K."/>
            <person name="Greenwold M.J."/>
            <person name="Hoffmann F.G."/>
            <person name="Howard J.M."/>
            <person name="Iguchi T."/>
            <person name="Janes D.E."/>
            <person name="Khan S.Y."/>
            <person name="Kohno S."/>
            <person name="de Koning A.J."/>
            <person name="Lance S.L."/>
            <person name="McCarthy F.M."/>
            <person name="McCormack J.E."/>
            <person name="Merchant M.E."/>
            <person name="Peterson D.G."/>
            <person name="Pollock D.D."/>
            <person name="Pourmand N."/>
            <person name="Raney B.J."/>
            <person name="Roessler K.A."/>
            <person name="Sanford J.R."/>
            <person name="Sawyer R.H."/>
            <person name="Schmidt C.J."/>
            <person name="Triplett E.W."/>
            <person name="Tuberville T.D."/>
            <person name="Venegas-Anaya M."/>
            <person name="Howard J.T."/>
            <person name="Jarvis E.D."/>
            <person name="Guillette L.J.Jr."/>
            <person name="Glenn T.C."/>
            <person name="Green R.E."/>
            <person name="Ray D.A."/>
        </authorList>
    </citation>
    <scope>NUCLEOTIDE SEQUENCE [LARGE SCALE GENOMIC DNA]</scope>
    <source>
        <strain evidence="2">KSC_2009_1</strain>
    </source>
</reference>
<evidence type="ECO:0000256" key="1">
    <source>
        <dbReference type="SAM" id="MobiDB-lite"/>
    </source>
</evidence>
<name>A0A151M6B4_ALLMI</name>
<dbReference type="EMBL" id="AKHW03006437">
    <property type="protein sequence ID" value="KYO20052.1"/>
    <property type="molecule type" value="Genomic_DNA"/>
</dbReference>
<accession>A0A151M6B4</accession>
<keyword evidence="3" id="KW-1185">Reference proteome</keyword>
<evidence type="ECO:0000313" key="3">
    <source>
        <dbReference type="Proteomes" id="UP000050525"/>
    </source>
</evidence>
<gene>
    <name evidence="2" type="ORF">Y1Q_0010645</name>
</gene>
<feature type="region of interest" description="Disordered" evidence="1">
    <location>
        <begin position="26"/>
        <end position="48"/>
    </location>
</feature>
<sequence>MDCFDAPAELDAPAVTDTVEIQKILSSNQTEEASGKRKETSSFHFIDKEPRHRKIDDLSMVAQRIVTELRVGSGPG</sequence>
<organism evidence="2 3">
    <name type="scientific">Alligator mississippiensis</name>
    <name type="common">American alligator</name>
    <dbReference type="NCBI Taxonomy" id="8496"/>
    <lineage>
        <taxon>Eukaryota</taxon>
        <taxon>Metazoa</taxon>
        <taxon>Chordata</taxon>
        <taxon>Craniata</taxon>
        <taxon>Vertebrata</taxon>
        <taxon>Euteleostomi</taxon>
        <taxon>Archelosauria</taxon>
        <taxon>Archosauria</taxon>
        <taxon>Crocodylia</taxon>
        <taxon>Alligatoridae</taxon>
        <taxon>Alligatorinae</taxon>
        <taxon>Alligator</taxon>
    </lineage>
</organism>
<dbReference type="AlphaFoldDB" id="A0A151M6B4"/>
<feature type="compositionally biased region" description="Basic and acidic residues" evidence="1">
    <location>
        <begin position="33"/>
        <end position="48"/>
    </location>
</feature>
<dbReference type="Proteomes" id="UP000050525">
    <property type="component" value="Unassembled WGS sequence"/>
</dbReference>
<protein>
    <submittedName>
        <fullName evidence="2">Uncharacterized protein</fullName>
    </submittedName>
</protein>
<proteinExistence type="predicted"/>
<comment type="caution">
    <text evidence="2">The sequence shown here is derived from an EMBL/GenBank/DDBJ whole genome shotgun (WGS) entry which is preliminary data.</text>
</comment>
<evidence type="ECO:0000313" key="2">
    <source>
        <dbReference type="EMBL" id="KYO20052.1"/>
    </source>
</evidence>